<dbReference type="KEGG" id="nano:G5V58_20475"/>
<dbReference type="InterPro" id="IPR014284">
    <property type="entry name" value="RNA_pol_sigma-70_dom"/>
</dbReference>
<evidence type="ECO:0000259" key="7">
    <source>
        <dbReference type="Pfam" id="PF08281"/>
    </source>
</evidence>
<evidence type="ECO:0000259" key="6">
    <source>
        <dbReference type="Pfam" id="PF04542"/>
    </source>
</evidence>
<dbReference type="Gene3D" id="1.10.1740.10">
    <property type="match status" value="1"/>
</dbReference>
<dbReference type="InterPro" id="IPR014325">
    <property type="entry name" value="RNA_pol_sigma-E_actinobac"/>
</dbReference>
<name>A0A6G6WI46_9ACTN</name>
<sequence>MRDAGRDAEFSAFVHARRTHLRRIAYGCCGDWHRADDLVQTALVKLYVAWPRVRRDGREEAYARRIIVRAGIDESRRPWRREQPGAPVEATAPAGLDVGERDELFTALQALPHMQRKSVLLRHWLGLSVAETAVELGIGEGTVKSHTSRGLAALQRVLART</sequence>
<dbReference type="SUPFAM" id="SSF88946">
    <property type="entry name" value="Sigma2 domain of RNA polymerase sigma factors"/>
    <property type="match status" value="1"/>
</dbReference>
<dbReference type="GO" id="GO:0003677">
    <property type="term" value="F:DNA binding"/>
    <property type="evidence" value="ECO:0007669"/>
    <property type="project" value="UniProtKB-KW"/>
</dbReference>
<dbReference type="Pfam" id="PF04542">
    <property type="entry name" value="Sigma70_r2"/>
    <property type="match status" value="1"/>
</dbReference>
<feature type="domain" description="RNA polymerase sigma-70 region 2" evidence="6">
    <location>
        <begin position="14"/>
        <end position="80"/>
    </location>
</feature>
<dbReference type="CDD" id="cd06171">
    <property type="entry name" value="Sigma70_r4"/>
    <property type="match status" value="1"/>
</dbReference>
<evidence type="ECO:0000256" key="1">
    <source>
        <dbReference type="ARBA" id="ARBA00010641"/>
    </source>
</evidence>
<dbReference type="InterPro" id="IPR013325">
    <property type="entry name" value="RNA_pol_sigma_r2"/>
</dbReference>
<evidence type="ECO:0000256" key="4">
    <source>
        <dbReference type="ARBA" id="ARBA00023125"/>
    </source>
</evidence>
<dbReference type="GO" id="GO:0006352">
    <property type="term" value="P:DNA-templated transcription initiation"/>
    <property type="evidence" value="ECO:0007669"/>
    <property type="project" value="InterPro"/>
</dbReference>
<dbReference type="GO" id="GO:0016987">
    <property type="term" value="F:sigma factor activity"/>
    <property type="evidence" value="ECO:0007669"/>
    <property type="project" value="UniProtKB-KW"/>
</dbReference>
<accession>A0A6G6WI46</accession>
<evidence type="ECO:0000256" key="3">
    <source>
        <dbReference type="ARBA" id="ARBA00023082"/>
    </source>
</evidence>
<dbReference type="RefSeq" id="WP_165236777.1">
    <property type="nucleotide sequence ID" value="NZ_CP049257.1"/>
</dbReference>
<dbReference type="NCBIfam" id="TIGR02983">
    <property type="entry name" value="SigE-fam_strep"/>
    <property type="match status" value="1"/>
</dbReference>
<dbReference type="AlphaFoldDB" id="A0A6G6WI46"/>
<organism evidence="8 9">
    <name type="scientific">Nocardioides anomalus</name>
    <dbReference type="NCBI Taxonomy" id="2712223"/>
    <lineage>
        <taxon>Bacteria</taxon>
        <taxon>Bacillati</taxon>
        <taxon>Actinomycetota</taxon>
        <taxon>Actinomycetes</taxon>
        <taxon>Propionibacteriales</taxon>
        <taxon>Nocardioidaceae</taxon>
        <taxon>Nocardioides</taxon>
    </lineage>
</organism>
<dbReference type="Gene3D" id="1.10.10.10">
    <property type="entry name" value="Winged helix-like DNA-binding domain superfamily/Winged helix DNA-binding domain"/>
    <property type="match status" value="1"/>
</dbReference>
<dbReference type="EMBL" id="CP049257">
    <property type="protein sequence ID" value="QIG44837.1"/>
    <property type="molecule type" value="Genomic_DNA"/>
</dbReference>
<dbReference type="InterPro" id="IPR013249">
    <property type="entry name" value="RNA_pol_sigma70_r4_t2"/>
</dbReference>
<keyword evidence="9" id="KW-1185">Reference proteome</keyword>
<evidence type="ECO:0000256" key="5">
    <source>
        <dbReference type="ARBA" id="ARBA00023163"/>
    </source>
</evidence>
<dbReference type="PANTHER" id="PTHR43133:SF50">
    <property type="entry name" value="ECF RNA POLYMERASE SIGMA FACTOR SIGM"/>
    <property type="match status" value="1"/>
</dbReference>
<keyword evidence="5" id="KW-0804">Transcription</keyword>
<keyword evidence="2" id="KW-0805">Transcription regulation</keyword>
<dbReference type="InterPro" id="IPR007627">
    <property type="entry name" value="RNA_pol_sigma70_r2"/>
</dbReference>
<gene>
    <name evidence="8" type="ORF">G5V58_20475</name>
</gene>
<dbReference type="InterPro" id="IPR039425">
    <property type="entry name" value="RNA_pol_sigma-70-like"/>
</dbReference>
<evidence type="ECO:0000313" key="9">
    <source>
        <dbReference type="Proteomes" id="UP000502996"/>
    </source>
</evidence>
<reference evidence="8 9" key="1">
    <citation type="submission" date="2020-02" db="EMBL/GenBank/DDBJ databases">
        <title>Full genome sequence of Nocardioides sp. R-3366.</title>
        <authorList>
            <person name="Im W.-T."/>
        </authorList>
    </citation>
    <scope>NUCLEOTIDE SEQUENCE [LARGE SCALE GENOMIC DNA]</scope>
    <source>
        <strain evidence="8 9">R-3366</strain>
    </source>
</reference>
<dbReference type="Proteomes" id="UP000502996">
    <property type="component" value="Chromosome"/>
</dbReference>
<comment type="similarity">
    <text evidence="1">Belongs to the sigma-70 factor family. ECF subfamily.</text>
</comment>
<dbReference type="NCBIfam" id="TIGR02937">
    <property type="entry name" value="sigma70-ECF"/>
    <property type="match status" value="1"/>
</dbReference>
<evidence type="ECO:0000256" key="2">
    <source>
        <dbReference type="ARBA" id="ARBA00023015"/>
    </source>
</evidence>
<feature type="domain" description="RNA polymerase sigma factor 70 region 4 type 2" evidence="7">
    <location>
        <begin position="102"/>
        <end position="154"/>
    </location>
</feature>
<keyword evidence="4" id="KW-0238">DNA-binding</keyword>
<evidence type="ECO:0000313" key="8">
    <source>
        <dbReference type="EMBL" id="QIG44837.1"/>
    </source>
</evidence>
<keyword evidence="3" id="KW-0731">Sigma factor</keyword>
<dbReference type="InterPro" id="IPR013324">
    <property type="entry name" value="RNA_pol_sigma_r3/r4-like"/>
</dbReference>
<protein>
    <submittedName>
        <fullName evidence="8">SigE family RNA polymerase sigma factor</fullName>
    </submittedName>
</protein>
<dbReference type="PANTHER" id="PTHR43133">
    <property type="entry name" value="RNA POLYMERASE ECF-TYPE SIGMA FACTO"/>
    <property type="match status" value="1"/>
</dbReference>
<proteinExistence type="inferred from homology"/>
<dbReference type="InterPro" id="IPR036388">
    <property type="entry name" value="WH-like_DNA-bd_sf"/>
</dbReference>
<dbReference type="Pfam" id="PF08281">
    <property type="entry name" value="Sigma70_r4_2"/>
    <property type="match status" value="1"/>
</dbReference>
<dbReference type="SUPFAM" id="SSF88659">
    <property type="entry name" value="Sigma3 and sigma4 domains of RNA polymerase sigma factors"/>
    <property type="match status" value="1"/>
</dbReference>